<evidence type="ECO:0000256" key="1">
    <source>
        <dbReference type="PROSITE-ProRule" id="PRU01005"/>
    </source>
</evidence>
<feature type="domain" description="ShKT" evidence="3">
    <location>
        <begin position="184"/>
        <end position="219"/>
    </location>
</feature>
<proteinExistence type="predicted"/>
<evidence type="ECO:0000259" key="3">
    <source>
        <dbReference type="PROSITE" id="PS51670"/>
    </source>
</evidence>
<feature type="domain" description="ShKT" evidence="3">
    <location>
        <begin position="345"/>
        <end position="380"/>
    </location>
</feature>
<keyword evidence="2" id="KW-0732">Signal</keyword>
<accession>A0A0K0EV86</accession>
<organism evidence="4 5">
    <name type="scientific">Strongyloides venezuelensis</name>
    <name type="common">Threadworm</name>
    <dbReference type="NCBI Taxonomy" id="75913"/>
    <lineage>
        <taxon>Eukaryota</taxon>
        <taxon>Metazoa</taxon>
        <taxon>Ecdysozoa</taxon>
        <taxon>Nematoda</taxon>
        <taxon>Chromadorea</taxon>
        <taxon>Rhabditida</taxon>
        <taxon>Tylenchina</taxon>
        <taxon>Panagrolaimomorpha</taxon>
        <taxon>Strongyloidoidea</taxon>
        <taxon>Strongyloididae</taxon>
        <taxon>Strongyloides</taxon>
    </lineage>
</organism>
<dbReference type="SMART" id="SM00254">
    <property type="entry name" value="ShKT"/>
    <property type="match status" value="2"/>
</dbReference>
<sequence>MFINKNTLFVAFAIFFTVVEGQISPIVPINSQYSYGLYNPYTSMSGYSSYYNRINPYSSLMYSSSLLPPISSGYPNYIDGMSSLSYLNPSLNSLMYRNGISNSYLNSLSSGIPSSYVWNTRYGLGGMSGLSGISGYEGSLTPNTFSNYIQPDVSIPPLGVPDSTSLTRNLLTSQYIPGSGSGMCKDQMTQCAVYASTGQCSSSPILMTKLCPISCGIGCATSDIGSVGVNNLNTISTMASIDSPFTTLQTGLNGGYLDLSPSNIILTSLDYLHTIPTLDHSSITYDSVASYKFDNIMKYLNALYARFQNNILPNFYNNENSPRISNSLFLPPIINSDKDSHYLLCIDSHVDGCPSWSALGYCSRFPTFMNTYCRGSCNSCENKNTISNGILVNDKDFITSFSGGYGGYSPYINSVRSGIYPLTERKPSTGNNNGIPSLPTLKTNSVDEDLLHISRKQRTNRLRELLEISKE</sequence>
<reference evidence="4" key="1">
    <citation type="submission" date="2014-07" db="EMBL/GenBank/DDBJ databases">
        <authorList>
            <person name="Martin A.A"/>
            <person name="De Silva N."/>
        </authorList>
    </citation>
    <scope>NUCLEOTIDE SEQUENCE</scope>
</reference>
<dbReference type="InterPro" id="IPR003582">
    <property type="entry name" value="ShKT_dom"/>
</dbReference>
<dbReference type="WBParaSite" id="SVE_0043500.1">
    <property type="protein sequence ID" value="SVE_0043500.1"/>
    <property type="gene ID" value="SVE_0043500"/>
</dbReference>
<dbReference type="PANTHER" id="PTHR21724:SF109">
    <property type="entry name" value="SHKT DOMAIN-CONTAINING PROTEIN"/>
    <property type="match status" value="1"/>
</dbReference>
<dbReference type="Proteomes" id="UP000035680">
    <property type="component" value="Unassembled WGS sequence"/>
</dbReference>
<name>A0A0K0EV86_STRVS</name>
<feature type="signal peptide" evidence="2">
    <location>
        <begin position="1"/>
        <end position="21"/>
    </location>
</feature>
<dbReference type="Pfam" id="PF01549">
    <property type="entry name" value="ShK"/>
    <property type="match status" value="2"/>
</dbReference>
<evidence type="ECO:0000313" key="4">
    <source>
        <dbReference type="Proteomes" id="UP000035680"/>
    </source>
</evidence>
<comment type="caution">
    <text evidence="1">Lacks conserved residue(s) required for the propagation of feature annotation.</text>
</comment>
<protein>
    <submittedName>
        <fullName evidence="5">ShKT domain-containing protein</fullName>
    </submittedName>
</protein>
<keyword evidence="4" id="KW-1185">Reference proteome</keyword>
<dbReference type="AlphaFoldDB" id="A0A0K0EV86"/>
<evidence type="ECO:0000313" key="5">
    <source>
        <dbReference type="WBParaSite" id="SVE_0043500.1"/>
    </source>
</evidence>
<feature type="chain" id="PRO_5005328702" evidence="2">
    <location>
        <begin position="22"/>
        <end position="471"/>
    </location>
</feature>
<reference evidence="5" key="2">
    <citation type="submission" date="2015-08" db="UniProtKB">
        <authorList>
            <consortium name="WormBaseParasite"/>
        </authorList>
    </citation>
    <scope>IDENTIFICATION</scope>
</reference>
<dbReference type="PANTHER" id="PTHR21724">
    <property type="entry name" value="SHKT DOMAIN-CONTAINING PROTEIN"/>
    <property type="match status" value="1"/>
</dbReference>
<dbReference type="PROSITE" id="PS51670">
    <property type="entry name" value="SHKT"/>
    <property type="match status" value="2"/>
</dbReference>
<evidence type="ECO:0000256" key="2">
    <source>
        <dbReference type="SAM" id="SignalP"/>
    </source>
</evidence>